<dbReference type="InterPro" id="IPR001128">
    <property type="entry name" value="Cyt_P450"/>
</dbReference>
<evidence type="ECO:0000256" key="6">
    <source>
        <dbReference type="ARBA" id="ARBA00023004"/>
    </source>
</evidence>
<sequence length="232" mass="26240">MTFTGYGDEWRLSRRIFHQTFRADSALKFHPMQIRRAREMIVSLIDDPQHYHAHFATFSSSVTMSAVYDYETSARDDPLVLLVIHAIDLAIGMLTPERAMMLKMFPFLLNLPDWCPGSSIKCDARVSTNLFNELVNVPFDYVKQHMAGDSISSRSSMVGEHLQRIEEQGEALRPVLEPALKKAATTAFAAAYDSTTSALMVFILAMVLYPDVQRYAQAEIDLVIGRDQLPTF</sequence>
<keyword evidence="5" id="KW-0560">Oxidoreductase</keyword>
<dbReference type="InterPro" id="IPR050364">
    <property type="entry name" value="Cytochrome_P450_fung"/>
</dbReference>
<dbReference type="GO" id="GO:0020037">
    <property type="term" value="F:heme binding"/>
    <property type="evidence" value="ECO:0007669"/>
    <property type="project" value="InterPro"/>
</dbReference>
<evidence type="ECO:0000313" key="8">
    <source>
        <dbReference type="EMBL" id="OAX30527.1"/>
    </source>
</evidence>
<dbReference type="InterPro" id="IPR036396">
    <property type="entry name" value="Cyt_P450_sf"/>
</dbReference>
<evidence type="ECO:0000256" key="4">
    <source>
        <dbReference type="ARBA" id="ARBA00022723"/>
    </source>
</evidence>
<comment type="cofactor">
    <cofactor evidence="1">
        <name>heme</name>
        <dbReference type="ChEBI" id="CHEBI:30413"/>
    </cofactor>
</comment>
<accession>A0A1B7MD50</accession>
<evidence type="ECO:0000256" key="7">
    <source>
        <dbReference type="ARBA" id="ARBA00023033"/>
    </source>
</evidence>
<evidence type="ECO:0000256" key="5">
    <source>
        <dbReference type="ARBA" id="ARBA00023002"/>
    </source>
</evidence>
<evidence type="ECO:0000256" key="3">
    <source>
        <dbReference type="ARBA" id="ARBA00022617"/>
    </source>
</evidence>
<dbReference type="GO" id="GO:0005506">
    <property type="term" value="F:iron ion binding"/>
    <property type="evidence" value="ECO:0007669"/>
    <property type="project" value="InterPro"/>
</dbReference>
<name>A0A1B7MD50_9AGAM</name>
<dbReference type="GO" id="GO:0004497">
    <property type="term" value="F:monooxygenase activity"/>
    <property type="evidence" value="ECO:0007669"/>
    <property type="project" value="UniProtKB-KW"/>
</dbReference>
<dbReference type="GO" id="GO:0016705">
    <property type="term" value="F:oxidoreductase activity, acting on paired donors, with incorporation or reduction of molecular oxygen"/>
    <property type="evidence" value="ECO:0007669"/>
    <property type="project" value="InterPro"/>
</dbReference>
<dbReference type="EMBL" id="KV450326">
    <property type="protein sequence ID" value="OAX30527.1"/>
    <property type="molecule type" value="Genomic_DNA"/>
</dbReference>
<dbReference type="STRING" id="1314800.A0A1B7MD50"/>
<dbReference type="PANTHER" id="PTHR46300:SF7">
    <property type="entry name" value="P450, PUTATIVE (EUROFUNG)-RELATED"/>
    <property type="match status" value="1"/>
</dbReference>
<feature type="non-terminal residue" evidence="8">
    <location>
        <position position="232"/>
    </location>
</feature>
<dbReference type="AlphaFoldDB" id="A0A1B7MD50"/>
<dbReference type="Gene3D" id="1.10.630.10">
    <property type="entry name" value="Cytochrome P450"/>
    <property type="match status" value="1"/>
</dbReference>
<keyword evidence="7" id="KW-0503">Monooxygenase</keyword>
<dbReference type="InParanoid" id="A0A1B7MD50"/>
<evidence type="ECO:0000256" key="1">
    <source>
        <dbReference type="ARBA" id="ARBA00001971"/>
    </source>
</evidence>
<keyword evidence="3" id="KW-0349">Heme</keyword>
<keyword evidence="9" id="KW-1185">Reference proteome</keyword>
<gene>
    <name evidence="8" type="ORF">K503DRAFT_224976</name>
</gene>
<evidence type="ECO:0000313" key="9">
    <source>
        <dbReference type="Proteomes" id="UP000092154"/>
    </source>
</evidence>
<organism evidence="8 9">
    <name type="scientific">Rhizopogon vinicolor AM-OR11-026</name>
    <dbReference type="NCBI Taxonomy" id="1314800"/>
    <lineage>
        <taxon>Eukaryota</taxon>
        <taxon>Fungi</taxon>
        <taxon>Dikarya</taxon>
        <taxon>Basidiomycota</taxon>
        <taxon>Agaricomycotina</taxon>
        <taxon>Agaricomycetes</taxon>
        <taxon>Agaricomycetidae</taxon>
        <taxon>Boletales</taxon>
        <taxon>Suillineae</taxon>
        <taxon>Rhizopogonaceae</taxon>
        <taxon>Rhizopogon</taxon>
    </lineage>
</organism>
<dbReference type="Pfam" id="PF00067">
    <property type="entry name" value="p450"/>
    <property type="match status" value="1"/>
</dbReference>
<proteinExistence type="inferred from homology"/>
<evidence type="ECO:0000256" key="2">
    <source>
        <dbReference type="ARBA" id="ARBA00010617"/>
    </source>
</evidence>
<keyword evidence="6" id="KW-0408">Iron</keyword>
<dbReference type="SUPFAM" id="SSF48264">
    <property type="entry name" value="Cytochrome P450"/>
    <property type="match status" value="1"/>
</dbReference>
<dbReference type="PANTHER" id="PTHR46300">
    <property type="entry name" value="P450, PUTATIVE (EUROFUNG)-RELATED-RELATED"/>
    <property type="match status" value="1"/>
</dbReference>
<reference evidence="8 9" key="1">
    <citation type="submission" date="2016-06" db="EMBL/GenBank/DDBJ databases">
        <title>Comparative genomics of the ectomycorrhizal sister species Rhizopogon vinicolor and Rhizopogon vesiculosus (Basidiomycota: Boletales) reveals a divergence of the mating type B locus.</title>
        <authorList>
            <consortium name="DOE Joint Genome Institute"/>
            <person name="Mujic A.B."/>
            <person name="Kuo A."/>
            <person name="Tritt A."/>
            <person name="Lipzen A."/>
            <person name="Chen C."/>
            <person name="Johnson J."/>
            <person name="Sharma A."/>
            <person name="Barry K."/>
            <person name="Grigoriev I.V."/>
            <person name="Spatafora J.W."/>
        </authorList>
    </citation>
    <scope>NUCLEOTIDE SEQUENCE [LARGE SCALE GENOMIC DNA]</scope>
    <source>
        <strain evidence="8 9">AM-OR11-026</strain>
    </source>
</reference>
<comment type="similarity">
    <text evidence="2">Belongs to the cytochrome P450 family.</text>
</comment>
<protein>
    <submittedName>
        <fullName evidence="8">Cytochrome P450</fullName>
    </submittedName>
</protein>
<dbReference type="Proteomes" id="UP000092154">
    <property type="component" value="Unassembled WGS sequence"/>
</dbReference>
<keyword evidence="4" id="KW-0479">Metal-binding</keyword>
<dbReference type="OrthoDB" id="2680474at2759"/>